<feature type="transmembrane region" description="Helical" evidence="6">
    <location>
        <begin position="7"/>
        <end position="29"/>
    </location>
</feature>
<dbReference type="PROSITE" id="PS51257">
    <property type="entry name" value="PROKAR_LIPOPROTEIN"/>
    <property type="match status" value="1"/>
</dbReference>
<name>A0A927D6X7_9RHOB</name>
<feature type="transmembrane region" description="Helical" evidence="6">
    <location>
        <begin position="41"/>
        <end position="60"/>
    </location>
</feature>
<feature type="transmembrane region" description="Helical" evidence="6">
    <location>
        <begin position="100"/>
        <end position="118"/>
    </location>
</feature>
<keyword evidence="9" id="KW-1185">Reference proteome</keyword>
<keyword evidence="2" id="KW-1003">Cell membrane</keyword>
<evidence type="ECO:0000256" key="2">
    <source>
        <dbReference type="ARBA" id="ARBA00022475"/>
    </source>
</evidence>
<comment type="subcellular location">
    <subcellularLocation>
        <location evidence="1">Cell membrane</location>
        <topology evidence="1">Multi-pass membrane protein</topology>
    </subcellularLocation>
</comment>
<protein>
    <submittedName>
        <fullName evidence="8">DMT family transporter</fullName>
    </submittedName>
</protein>
<feature type="transmembrane region" description="Helical" evidence="6">
    <location>
        <begin position="125"/>
        <end position="142"/>
    </location>
</feature>
<dbReference type="InterPro" id="IPR051258">
    <property type="entry name" value="Diverse_Substrate_Transporter"/>
</dbReference>
<dbReference type="RefSeq" id="WP_191077064.1">
    <property type="nucleotide sequence ID" value="NZ_JACTAG010000003.1"/>
</dbReference>
<dbReference type="PANTHER" id="PTHR42920">
    <property type="entry name" value="OS03G0707200 PROTEIN-RELATED"/>
    <property type="match status" value="1"/>
</dbReference>
<keyword evidence="4 6" id="KW-1133">Transmembrane helix</keyword>
<feature type="transmembrane region" description="Helical" evidence="6">
    <location>
        <begin position="269"/>
        <end position="288"/>
    </location>
</feature>
<feature type="domain" description="EamA" evidence="7">
    <location>
        <begin position="14"/>
        <end position="139"/>
    </location>
</feature>
<organism evidence="8 9">
    <name type="scientific">Sulfitobacter aestuariivivens</name>
    <dbReference type="NCBI Taxonomy" id="2766981"/>
    <lineage>
        <taxon>Bacteria</taxon>
        <taxon>Pseudomonadati</taxon>
        <taxon>Pseudomonadota</taxon>
        <taxon>Alphaproteobacteria</taxon>
        <taxon>Rhodobacterales</taxon>
        <taxon>Roseobacteraceae</taxon>
        <taxon>Sulfitobacter</taxon>
    </lineage>
</organism>
<feature type="domain" description="EamA" evidence="7">
    <location>
        <begin position="151"/>
        <end position="282"/>
    </location>
</feature>
<evidence type="ECO:0000313" key="8">
    <source>
        <dbReference type="EMBL" id="MBD3666049.1"/>
    </source>
</evidence>
<feature type="transmembrane region" description="Helical" evidence="6">
    <location>
        <begin position="181"/>
        <end position="200"/>
    </location>
</feature>
<dbReference type="EMBL" id="JACTAG010000003">
    <property type="protein sequence ID" value="MBD3666049.1"/>
    <property type="molecule type" value="Genomic_DNA"/>
</dbReference>
<feature type="transmembrane region" description="Helical" evidence="6">
    <location>
        <begin position="246"/>
        <end position="263"/>
    </location>
</feature>
<reference evidence="8" key="1">
    <citation type="submission" date="2020-08" db="EMBL/GenBank/DDBJ databases">
        <title>Sulfitobacter aestuariivivens sp. nov., isolated from a tidal flat.</title>
        <authorList>
            <person name="Park S."/>
            <person name="Yoon J.-H."/>
        </authorList>
    </citation>
    <scope>NUCLEOTIDE SEQUENCE</scope>
    <source>
        <strain evidence="8">TSTF-M16</strain>
    </source>
</reference>
<dbReference type="AlphaFoldDB" id="A0A927D6X7"/>
<dbReference type="InterPro" id="IPR037185">
    <property type="entry name" value="EmrE-like"/>
</dbReference>
<dbReference type="SUPFAM" id="SSF103481">
    <property type="entry name" value="Multidrug resistance efflux transporter EmrE"/>
    <property type="match status" value="2"/>
</dbReference>
<evidence type="ECO:0000256" key="1">
    <source>
        <dbReference type="ARBA" id="ARBA00004651"/>
    </source>
</evidence>
<dbReference type="InterPro" id="IPR000620">
    <property type="entry name" value="EamA_dom"/>
</dbReference>
<feature type="transmembrane region" description="Helical" evidence="6">
    <location>
        <begin position="148"/>
        <end position="169"/>
    </location>
</feature>
<dbReference type="PANTHER" id="PTHR42920:SF5">
    <property type="entry name" value="EAMA DOMAIN-CONTAINING PROTEIN"/>
    <property type="match status" value="1"/>
</dbReference>
<keyword evidence="5 6" id="KW-0472">Membrane</keyword>
<proteinExistence type="predicted"/>
<evidence type="ECO:0000259" key="7">
    <source>
        <dbReference type="Pfam" id="PF00892"/>
    </source>
</evidence>
<evidence type="ECO:0000256" key="3">
    <source>
        <dbReference type="ARBA" id="ARBA00022692"/>
    </source>
</evidence>
<feature type="transmembrane region" description="Helical" evidence="6">
    <location>
        <begin position="212"/>
        <end position="234"/>
    </location>
</feature>
<comment type="caution">
    <text evidence="8">The sequence shown here is derived from an EMBL/GenBank/DDBJ whole genome shotgun (WGS) entry which is preliminary data.</text>
</comment>
<feature type="transmembrane region" description="Helical" evidence="6">
    <location>
        <begin position="72"/>
        <end position="94"/>
    </location>
</feature>
<evidence type="ECO:0000256" key="5">
    <source>
        <dbReference type="ARBA" id="ARBA00023136"/>
    </source>
</evidence>
<dbReference type="Gene3D" id="1.10.3730.20">
    <property type="match status" value="1"/>
</dbReference>
<evidence type="ECO:0000313" key="9">
    <source>
        <dbReference type="Proteomes" id="UP000635142"/>
    </source>
</evidence>
<dbReference type="GO" id="GO:0005886">
    <property type="term" value="C:plasma membrane"/>
    <property type="evidence" value="ECO:0007669"/>
    <property type="project" value="UniProtKB-SubCell"/>
</dbReference>
<gene>
    <name evidence="8" type="ORF">H9Q16_19090</name>
</gene>
<keyword evidence="3 6" id="KW-0812">Transmembrane</keyword>
<dbReference type="Proteomes" id="UP000635142">
    <property type="component" value="Unassembled WGS sequence"/>
</dbReference>
<dbReference type="Pfam" id="PF00892">
    <property type="entry name" value="EamA"/>
    <property type="match status" value="2"/>
</dbReference>
<accession>A0A927D6X7</accession>
<evidence type="ECO:0000256" key="4">
    <source>
        <dbReference type="ARBA" id="ARBA00022989"/>
    </source>
</evidence>
<evidence type="ECO:0000256" key="6">
    <source>
        <dbReference type="SAM" id="Phobius"/>
    </source>
</evidence>
<sequence>MKAPRNLTALASGLVFTSACIWGLVWWPIRFFVEQGIPGTWAVATMNLLAGAALAAFVAYDWRHQSPHLRRGILIGVLTGAAFACYFAALIHGSVIRATLLFYLTPIWATLLGIWLLGEQADWRRWSAIVLGLVGLGCLLSGDHSQPLGAADVLAVASGVLWALGGAAIKSRGDLPVAGMAMLQYLFLVLFTFGLGLALGDARLPDPALLLANLPALSAFALLVYVPAVILLFWASRILYPGRVGILMMSEVYVAILSASLLLPDERMVAVQWLGAALIIAAGVIEVFPKQGRATTAD</sequence>